<gene>
    <name evidence="3" type="ORF">ENK44_00385</name>
</gene>
<dbReference type="EMBL" id="DRQG01000004">
    <property type="protein sequence ID" value="HGY54132.1"/>
    <property type="molecule type" value="Genomic_DNA"/>
</dbReference>
<reference evidence="3" key="1">
    <citation type="journal article" date="2020" name="mSystems">
        <title>Genome- and Community-Level Interaction Insights into Carbon Utilization and Element Cycling Functions of Hydrothermarchaeota in Hydrothermal Sediment.</title>
        <authorList>
            <person name="Zhou Z."/>
            <person name="Liu Y."/>
            <person name="Xu W."/>
            <person name="Pan J."/>
            <person name="Luo Z.H."/>
            <person name="Li M."/>
        </authorList>
    </citation>
    <scope>NUCLEOTIDE SEQUENCE [LARGE SCALE GENOMIC DNA]</scope>
    <source>
        <strain evidence="3">HyVt-577</strain>
    </source>
</reference>
<accession>A0A7V4TYR2</accession>
<feature type="chain" id="PRO_5031238644" description="Outer membrane protein beta-barrel domain-containing protein" evidence="1">
    <location>
        <begin position="21"/>
        <end position="224"/>
    </location>
</feature>
<evidence type="ECO:0000313" key="3">
    <source>
        <dbReference type="EMBL" id="HGY54132.1"/>
    </source>
</evidence>
<organism evidence="3">
    <name type="scientific">Caldithrix abyssi</name>
    <dbReference type="NCBI Taxonomy" id="187145"/>
    <lineage>
        <taxon>Bacteria</taxon>
        <taxon>Pseudomonadati</taxon>
        <taxon>Calditrichota</taxon>
        <taxon>Calditrichia</taxon>
        <taxon>Calditrichales</taxon>
        <taxon>Calditrichaceae</taxon>
        <taxon>Caldithrix</taxon>
    </lineage>
</organism>
<dbReference type="Proteomes" id="UP000885779">
    <property type="component" value="Unassembled WGS sequence"/>
</dbReference>
<evidence type="ECO:0000259" key="2">
    <source>
        <dbReference type="Pfam" id="PF13568"/>
    </source>
</evidence>
<feature type="signal peptide" evidence="1">
    <location>
        <begin position="1"/>
        <end position="20"/>
    </location>
</feature>
<protein>
    <recommendedName>
        <fullName evidence="2">Outer membrane protein beta-barrel domain-containing protein</fullName>
    </recommendedName>
</protein>
<dbReference type="AlphaFoldDB" id="A0A7V4TYR2"/>
<comment type="caution">
    <text evidence="3">The sequence shown here is derived from an EMBL/GenBank/DDBJ whole genome shotgun (WGS) entry which is preliminary data.</text>
</comment>
<dbReference type="Pfam" id="PF13568">
    <property type="entry name" value="OMP_b-brl_2"/>
    <property type="match status" value="1"/>
</dbReference>
<proteinExistence type="predicted"/>
<dbReference type="InterPro" id="IPR025665">
    <property type="entry name" value="Beta-barrel_OMP_2"/>
</dbReference>
<evidence type="ECO:0000256" key="1">
    <source>
        <dbReference type="SAM" id="SignalP"/>
    </source>
</evidence>
<keyword evidence="1" id="KW-0732">Signal</keyword>
<feature type="domain" description="Outer membrane protein beta-barrel" evidence="2">
    <location>
        <begin position="25"/>
        <end position="197"/>
    </location>
</feature>
<name>A0A7V4TYR2_CALAY</name>
<sequence length="224" mass="25821">MNHKILTVFFLLFLFCGLSARESAEFSLGINASHLQSTQKDNGFQIGFDYFYFMDKSYFVTAGLRYEENRFFVENLPVQEIYLDDPAYSGKIRVQNVKETNRFVTVSILAGFALPVKDKFTLQLSAGLYYAALIDRRSKEETIERIEDEPLPTPPYYQFMHSEPILTNNKDMYGLEIRGELVISKISLVARYAYSFNTRDVVGKVHGFKGHLQVFALSLGFYFL</sequence>